<dbReference type="SMART" id="SM00331">
    <property type="entry name" value="PP2C_SIG"/>
    <property type="match status" value="1"/>
</dbReference>
<dbReference type="GO" id="GO:0004722">
    <property type="term" value="F:protein serine/threonine phosphatase activity"/>
    <property type="evidence" value="ECO:0007669"/>
    <property type="project" value="InterPro"/>
</dbReference>
<dbReference type="RefSeq" id="WP_153824742.1">
    <property type="nucleotide sequence ID" value="NZ_WJIE01000023.1"/>
</dbReference>
<keyword evidence="2" id="KW-0812">Transmembrane</keyword>
<dbReference type="Proteomes" id="UP000440224">
    <property type="component" value="Unassembled WGS sequence"/>
</dbReference>
<dbReference type="InterPro" id="IPR036457">
    <property type="entry name" value="PPM-type-like_dom_sf"/>
</dbReference>
<keyword evidence="2" id="KW-1133">Transmembrane helix</keyword>
<dbReference type="PANTHER" id="PTHR47992">
    <property type="entry name" value="PROTEIN PHOSPHATASE"/>
    <property type="match status" value="1"/>
</dbReference>
<feature type="region of interest" description="Disordered" evidence="1">
    <location>
        <begin position="306"/>
        <end position="421"/>
    </location>
</feature>
<dbReference type="InterPro" id="IPR001932">
    <property type="entry name" value="PPM-type_phosphatase-like_dom"/>
</dbReference>
<keyword evidence="2" id="KW-0472">Membrane</keyword>
<proteinExistence type="predicted"/>
<dbReference type="Pfam" id="PF13672">
    <property type="entry name" value="PP2C_2"/>
    <property type="match status" value="1"/>
</dbReference>
<dbReference type="EMBL" id="WJIE01000023">
    <property type="protein sequence ID" value="MRG97973.1"/>
    <property type="molecule type" value="Genomic_DNA"/>
</dbReference>
<name>A0A6N7Q105_9BACT</name>
<dbReference type="Gene3D" id="3.60.40.10">
    <property type="entry name" value="PPM-type phosphatase domain"/>
    <property type="match status" value="1"/>
</dbReference>
<comment type="caution">
    <text evidence="4">The sequence shown here is derived from an EMBL/GenBank/DDBJ whole genome shotgun (WGS) entry which is preliminary data.</text>
</comment>
<protein>
    <recommendedName>
        <fullName evidence="3">PPM-type phosphatase domain-containing protein</fullName>
    </recommendedName>
</protein>
<dbReference type="PROSITE" id="PS51746">
    <property type="entry name" value="PPM_2"/>
    <property type="match status" value="1"/>
</dbReference>
<dbReference type="InterPro" id="IPR015655">
    <property type="entry name" value="PP2C"/>
</dbReference>
<feature type="transmembrane region" description="Helical" evidence="2">
    <location>
        <begin position="431"/>
        <end position="455"/>
    </location>
</feature>
<gene>
    <name evidence="4" type="ORF">GF068_39600</name>
</gene>
<feature type="compositionally biased region" description="Pro residues" evidence="1">
    <location>
        <begin position="379"/>
        <end position="392"/>
    </location>
</feature>
<dbReference type="SMART" id="SM00332">
    <property type="entry name" value="PP2Cc"/>
    <property type="match status" value="1"/>
</dbReference>
<dbReference type="AlphaFoldDB" id="A0A6N7Q105"/>
<feature type="region of interest" description="Disordered" evidence="1">
    <location>
        <begin position="268"/>
        <end position="291"/>
    </location>
</feature>
<feature type="compositionally biased region" description="Low complexity" evidence="1">
    <location>
        <begin position="269"/>
        <end position="282"/>
    </location>
</feature>
<feature type="region of interest" description="Disordered" evidence="1">
    <location>
        <begin position="1"/>
        <end position="31"/>
    </location>
</feature>
<accession>A0A6N7Q105</accession>
<evidence type="ECO:0000259" key="3">
    <source>
        <dbReference type="PROSITE" id="PS51746"/>
    </source>
</evidence>
<feature type="compositionally biased region" description="Low complexity" evidence="1">
    <location>
        <begin position="315"/>
        <end position="335"/>
    </location>
</feature>
<dbReference type="OrthoDB" id="9801841at2"/>
<reference evidence="4 5" key="1">
    <citation type="submission" date="2019-10" db="EMBL/GenBank/DDBJ databases">
        <title>A soil myxobacterium in the family Polyangiaceae.</title>
        <authorList>
            <person name="Li Y."/>
            <person name="Wang J."/>
        </authorList>
    </citation>
    <scope>NUCLEOTIDE SEQUENCE [LARGE SCALE GENOMIC DNA]</scope>
    <source>
        <strain evidence="4 5">DSM 14734</strain>
    </source>
</reference>
<feature type="compositionally biased region" description="Low complexity" evidence="1">
    <location>
        <begin position="369"/>
        <end position="378"/>
    </location>
</feature>
<organism evidence="4 5">
    <name type="scientific">Polyangium spumosum</name>
    <dbReference type="NCBI Taxonomy" id="889282"/>
    <lineage>
        <taxon>Bacteria</taxon>
        <taxon>Pseudomonadati</taxon>
        <taxon>Myxococcota</taxon>
        <taxon>Polyangia</taxon>
        <taxon>Polyangiales</taxon>
        <taxon>Polyangiaceae</taxon>
        <taxon>Polyangium</taxon>
    </lineage>
</organism>
<keyword evidence="5" id="KW-1185">Reference proteome</keyword>
<dbReference type="CDD" id="cd00143">
    <property type="entry name" value="PP2Cc"/>
    <property type="match status" value="1"/>
</dbReference>
<dbReference type="SUPFAM" id="SSF81606">
    <property type="entry name" value="PP2C-like"/>
    <property type="match status" value="1"/>
</dbReference>
<feature type="compositionally biased region" description="Basic and acidic residues" evidence="1">
    <location>
        <begin position="21"/>
        <end position="30"/>
    </location>
</feature>
<feature type="domain" description="PPM-type phosphatase" evidence="3">
    <location>
        <begin position="14"/>
        <end position="257"/>
    </location>
</feature>
<evidence type="ECO:0000256" key="1">
    <source>
        <dbReference type="SAM" id="MobiDB-lite"/>
    </source>
</evidence>
<evidence type="ECO:0000256" key="2">
    <source>
        <dbReference type="SAM" id="Phobius"/>
    </source>
</evidence>
<evidence type="ECO:0000313" key="5">
    <source>
        <dbReference type="Proteomes" id="UP000440224"/>
    </source>
</evidence>
<evidence type="ECO:0000313" key="4">
    <source>
        <dbReference type="EMBL" id="MRG97973.1"/>
    </source>
</evidence>
<sequence>MSQPQALGTRVRIEFAQASDPGRDPNKQVNEDSCGYADTRFGHLVVLCDGMGGHYGGREASRTAIATIFEVIDQAPPGTTAALALKAAVEEAGRRVYALGGPPENRGRPGSTVVAMLIGDRGLDVAHVGDSRAYCIRAGQIYPLTRDHSMVQGMIDAGMLTEAEAIGHPDANKITRALGMRPEVEVEVRPEPMEMFPGDIFLQSSDGLTDLVLGVDILGAVRQALASGALPHACNQLVNLANDRGGHDNITVQMVRIVDLVPRASHTIPQAPANAPEPAALRPAPPQETRPMTAVETAKNTSAMQLALPPPVPVPTLLSSGAPASASTAPDAGGLPLPPPSPSSPGFAPVQPTAVDRPVAPSPTVPEQPRLAPFAAQLPLPPPSARYAPPQPTQVSGQGPSPTRPAAEPSPPPSAAPISLAPSVRPTQSGIVYLIIGMSAVIAVLLLLLIWALFLR</sequence>